<dbReference type="GO" id="GO:0006281">
    <property type="term" value="P:DNA repair"/>
    <property type="evidence" value="ECO:0007669"/>
    <property type="project" value="UniProtKB-KW"/>
</dbReference>
<comment type="cofactor">
    <cofactor evidence="1">
        <name>Mg(2+)</name>
        <dbReference type="ChEBI" id="CHEBI:18420"/>
    </cofactor>
</comment>
<dbReference type="Proteomes" id="UP000008068">
    <property type="component" value="Unassembled WGS sequence"/>
</dbReference>
<keyword evidence="1" id="KW-0227">DNA damage</keyword>
<dbReference type="GO" id="GO:0043139">
    <property type="term" value="F:5'-3' DNA helicase activity"/>
    <property type="evidence" value="ECO:0007669"/>
    <property type="project" value="UniProtKB-EC"/>
</dbReference>
<evidence type="ECO:0000313" key="6">
    <source>
        <dbReference type="EMBL" id="EGT46119.1"/>
    </source>
</evidence>
<name>G0P5Z7_CAEBE</name>
<feature type="region of interest" description="Disordered" evidence="2">
    <location>
        <begin position="1159"/>
        <end position="1201"/>
    </location>
</feature>
<gene>
    <name evidence="6" type="ORF">CAEBREN_28825</name>
</gene>
<feature type="domain" description="DNA helicase Pif1-like 2B" evidence="5">
    <location>
        <begin position="989"/>
        <end position="1026"/>
    </location>
</feature>
<feature type="non-terminal residue" evidence="6">
    <location>
        <position position="1489"/>
    </location>
</feature>
<reference evidence="7" key="1">
    <citation type="submission" date="2011-07" db="EMBL/GenBank/DDBJ databases">
        <authorList>
            <consortium name="Caenorhabditis brenneri Sequencing and Analysis Consortium"/>
            <person name="Wilson R.K."/>
        </authorList>
    </citation>
    <scope>NUCLEOTIDE SEQUENCE [LARGE SCALE GENOMIC DNA]</scope>
    <source>
        <strain evidence="7">PB2801</strain>
    </source>
</reference>
<accession>G0P5Z7</accession>
<feature type="domain" description="Helitron helicase-like" evidence="4">
    <location>
        <begin position="1"/>
        <end position="174"/>
    </location>
</feature>
<dbReference type="Pfam" id="PF21530">
    <property type="entry name" value="Pif1_2B_dom"/>
    <property type="match status" value="1"/>
</dbReference>
<dbReference type="Pfam" id="PF14214">
    <property type="entry name" value="Helitron_like_N"/>
    <property type="match status" value="1"/>
</dbReference>
<dbReference type="InterPro" id="IPR010285">
    <property type="entry name" value="DNA_helicase_pif1-like_DEAD"/>
</dbReference>
<dbReference type="EC" id="5.6.2.3" evidence="1"/>
<keyword evidence="7" id="KW-1185">Reference proteome</keyword>
<dbReference type="STRING" id="135651.G0P5Z7"/>
<feature type="compositionally biased region" description="Low complexity" evidence="2">
    <location>
        <begin position="1175"/>
        <end position="1196"/>
    </location>
</feature>
<evidence type="ECO:0000256" key="1">
    <source>
        <dbReference type="RuleBase" id="RU363044"/>
    </source>
</evidence>
<dbReference type="SUPFAM" id="SSF52540">
    <property type="entry name" value="P-loop containing nucleoside triphosphate hydrolases"/>
    <property type="match status" value="2"/>
</dbReference>
<dbReference type="InterPro" id="IPR049163">
    <property type="entry name" value="Pif1-like_2B_dom"/>
</dbReference>
<sequence>MACRVNEMRMSALTVKRAEFPVKVDRSLLMKMYAKMLDDKFKGKKKLGMLVTMPSTFPGSSKYQRELVMKAITISNELGNPHLFITFTGNPKWPEIVRACQARQCEWADIPEIVNRVFKRRYELFLDDILGKKKKDCKRNGKYFRESGIFGPVVWYNYSVEFQQRGMPHCHLLVCLKNPITNAAQVDEIITAEVPDLPDESDPDKEKKLDYYTLVKDLMVHTPCEDDDSAYCKEGMQPHWKQCGKGFPKKLCDHTILSDNQYPDYKRTNKNHFKMIRKGRSYNVGSEYVVAHNRELLMKYRCHMNIEIVSSIKTMKYMFKYIHKGSDRVLLEATEKMARGTFAPDSMTLDRNVFVPRNLDVAKVLQRQKEADRLMNQAGVLGRFDERVALNDCSYMMDMSAMTACEAAWRISGFPMHGSSHIVHRGYIHEENKDVMYTNRGVSAAQAGEMLKLPSKGMMTAWFEANQNPDKLPDNRMTTDLTLPEMFAYYIFDVKLQKFILRGKDYSHRTLGRIQAPQPRWLELTATWHLVKTVKGPKSWEELRTFRGTTYDTCLETARARGLMNGDIEWHCALDEVAKSENPLECRRFFVSILVHCAPANPKELWEAHRHQLVNTAQSWSEARKTAHALRHIEYLLARHGMALSDFELGSIYNPQDVPAPKKGEDLDDPNNVPLTPEKHKMEGKKLFEALNEGQLKFVKRALELSKKKNQKRLLFVDGPGGTGKTYCYKTIYHKLCGKGMKVACVSHTGIAACLLPNGCTAHRKFSIPLEVFADMAAKISLGLAEGDALAELDCLIWDEISMTDHRIIHAVNIVLQRLKNSTLPFGGVLVIMGGDWRQILPIVEGARGQAVTQYTLKMYQEWKNFEKFKLTENQRAKDDPEYAERILKIGDGTHYANEKRQMVFIPEANIERRSDRALAEWVFPNVDDIPATKSAALLTVDNKTALRLNDQILDRLSGELHEFCSLDTADKENGLNVDPAVFASETPSGMPPHKLRLKVGAQVILLRNLSVESGLCNGTRLTIDRFGDDIIHCTVNNPTERSAKTVWLHRMLLSPTGKGAKSCGFKRLQYPLRLAYASTINKSQGQTLSRCGLVLHTPVFSHGQLYVAMSRVKNGSDFKLWHTRRVHTPGDDHIPGGGMLVRNVVFKDVLRDEQVKEVLESLEPRPEKDNEDTASIASAPSVSSSRISSGGSSNGESREQGVSAFISRLKTTLTETVTKLTSRKRPNNQSLPETSVETETTTPITPQSGNNLLKPIRPASKPPSRPTRSTAPKGVKRSKHAEKLVPLKRSELGKSLQNKNDEHCFLRLENPENALNCSVNVLVNILYCIEPFRLRLLENRENLNGVTRLLADLFSRDITRSTTDLRQALREDLRKGMADINDLFHVFIEKMLLSGEDGEEFRAIVNRNTICLTEGCTVSAGYDFPEEFYSTTLLMPAKNASFLNMINDSSSEMSRCENCGMDGKKMTMRLIESTSDYHFVTVERTDNR</sequence>
<keyword evidence="1" id="KW-0233">DNA recombination</keyword>
<feature type="compositionally biased region" description="Basic and acidic residues" evidence="2">
    <location>
        <begin position="1159"/>
        <end position="1169"/>
    </location>
</feature>
<comment type="similarity">
    <text evidence="1">Belongs to the helicase family.</text>
</comment>
<dbReference type="InterPro" id="IPR027417">
    <property type="entry name" value="P-loop_NTPase"/>
</dbReference>
<evidence type="ECO:0000259" key="3">
    <source>
        <dbReference type="Pfam" id="PF05970"/>
    </source>
</evidence>
<dbReference type="EMBL" id="GL380091">
    <property type="protein sequence ID" value="EGT46119.1"/>
    <property type="molecule type" value="Genomic_DNA"/>
</dbReference>
<dbReference type="CDD" id="cd18809">
    <property type="entry name" value="SF1_C_RecD"/>
    <property type="match status" value="1"/>
</dbReference>
<dbReference type="GO" id="GO:0005524">
    <property type="term" value="F:ATP binding"/>
    <property type="evidence" value="ECO:0007669"/>
    <property type="project" value="UniProtKB-KW"/>
</dbReference>
<feature type="domain" description="DNA helicase Pif1-like DEAD-box helicase" evidence="3">
    <location>
        <begin position="691"/>
        <end position="897"/>
    </location>
</feature>
<evidence type="ECO:0000259" key="5">
    <source>
        <dbReference type="Pfam" id="PF21530"/>
    </source>
</evidence>
<keyword evidence="1" id="KW-0234">DNA repair</keyword>
<dbReference type="PANTHER" id="PTHR10492:SF57">
    <property type="entry name" value="ATP-DEPENDENT DNA HELICASE"/>
    <property type="match status" value="1"/>
</dbReference>
<dbReference type="InParanoid" id="G0P5Z7"/>
<keyword evidence="1" id="KW-0378">Hydrolase</keyword>
<keyword evidence="1" id="KW-0547">Nucleotide-binding</keyword>
<evidence type="ECO:0000313" key="7">
    <source>
        <dbReference type="Proteomes" id="UP000008068"/>
    </source>
</evidence>
<evidence type="ECO:0000256" key="2">
    <source>
        <dbReference type="SAM" id="MobiDB-lite"/>
    </source>
</evidence>
<dbReference type="Pfam" id="PF05970">
    <property type="entry name" value="PIF1"/>
    <property type="match status" value="1"/>
</dbReference>
<dbReference type="InterPro" id="IPR025476">
    <property type="entry name" value="Helitron_helicase-like"/>
</dbReference>
<feature type="region of interest" description="Disordered" evidence="2">
    <location>
        <begin position="1218"/>
        <end position="1294"/>
    </location>
</feature>
<dbReference type="GO" id="GO:0016887">
    <property type="term" value="F:ATP hydrolysis activity"/>
    <property type="evidence" value="ECO:0007669"/>
    <property type="project" value="RHEA"/>
</dbReference>
<comment type="catalytic activity">
    <reaction evidence="1">
        <text>ATP + H2O = ADP + phosphate + H(+)</text>
        <dbReference type="Rhea" id="RHEA:13065"/>
        <dbReference type="ChEBI" id="CHEBI:15377"/>
        <dbReference type="ChEBI" id="CHEBI:15378"/>
        <dbReference type="ChEBI" id="CHEBI:30616"/>
        <dbReference type="ChEBI" id="CHEBI:43474"/>
        <dbReference type="ChEBI" id="CHEBI:456216"/>
        <dbReference type="EC" id="5.6.2.3"/>
    </reaction>
</comment>
<keyword evidence="1" id="KW-0067">ATP-binding</keyword>
<dbReference type="OrthoDB" id="5864836at2759"/>
<organism evidence="7">
    <name type="scientific">Caenorhabditis brenneri</name>
    <name type="common">Nematode worm</name>
    <dbReference type="NCBI Taxonomy" id="135651"/>
    <lineage>
        <taxon>Eukaryota</taxon>
        <taxon>Metazoa</taxon>
        <taxon>Ecdysozoa</taxon>
        <taxon>Nematoda</taxon>
        <taxon>Chromadorea</taxon>
        <taxon>Rhabditida</taxon>
        <taxon>Rhabditina</taxon>
        <taxon>Rhabditomorpha</taxon>
        <taxon>Rhabditoidea</taxon>
        <taxon>Rhabditidae</taxon>
        <taxon>Peloderinae</taxon>
        <taxon>Caenorhabditis</taxon>
    </lineage>
</organism>
<evidence type="ECO:0000259" key="4">
    <source>
        <dbReference type="Pfam" id="PF14214"/>
    </source>
</evidence>
<feature type="compositionally biased region" description="Low complexity" evidence="2">
    <location>
        <begin position="1233"/>
        <end position="1247"/>
    </location>
</feature>
<keyword evidence="1" id="KW-0347">Helicase</keyword>
<proteinExistence type="inferred from homology"/>
<dbReference type="GO" id="GO:0006310">
    <property type="term" value="P:DNA recombination"/>
    <property type="evidence" value="ECO:0007669"/>
    <property type="project" value="UniProtKB-KW"/>
</dbReference>
<dbReference type="eggNOG" id="KOG0987">
    <property type="taxonomic scope" value="Eukaryota"/>
</dbReference>
<dbReference type="PANTHER" id="PTHR10492">
    <property type="match status" value="1"/>
</dbReference>
<dbReference type="Gene3D" id="3.40.50.300">
    <property type="entry name" value="P-loop containing nucleotide triphosphate hydrolases"/>
    <property type="match status" value="2"/>
</dbReference>
<dbReference type="GO" id="GO:0000723">
    <property type="term" value="P:telomere maintenance"/>
    <property type="evidence" value="ECO:0007669"/>
    <property type="project" value="InterPro"/>
</dbReference>
<dbReference type="HOGENOM" id="CLU_238777_0_0_1"/>
<protein>
    <recommendedName>
        <fullName evidence="1">ATP-dependent DNA helicase</fullName>
        <ecNumber evidence="1">5.6.2.3</ecNumber>
    </recommendedName>
</protein>
<feature type="compositionally biased region" description="Basic and acidic residues" evidence="2">
    <location>
        <begin position="1282"/>
        <end position="1293"/>
    </location>
</feature>